<evidence type="ECO:0000313" key="1">
    <source>
        <dbReference type="EMBL" id="OGH04626.1"/>
    </source>
</evidence>
<proteinExistence type="predicted"/>
<gene>
    <name evidence="1" type="ORF">A2557_06440</name>
</gene>
<organism evidence="1 2">
    <name type="scientific">Candidatus Lambdaproteobacteria bacterium RIFOXYD2_FULL_56_26</name>
    <dbReference type="NCBI Taxonomy" id="1817773"/>
    <lineage>
        <taxon>Bacteria</taxon>
        <taxon>Pseudomonadati</taxon>
        <taxon>Pseudomonadota</taxon>
        <taxon>Candidatus Lambdaproteobacteria</taxon>
    </lineage>
</organism>
<evidence type="ECO:0000313" key="2">
    <source>
        <dbReference type="Proteomes" id="UP000177583"/>
    </source>
</evidence>
<comment type="caution">
    <text evidence="1">The sequence shown here is derived from an EMBL/GenBank/DDBJ whole genome shotgun (WGS) entry which is preliminary data.</text>
</comment>
<name>A0A1F6H2R6_9PROT</name>
<accession>A0A1F6H2R6</accession>
<protein>
    <submittedName>
        <fullName evidence="1">Uncharacterized protein</fullName>
    </submittedName>
</protein>
<dbReference type="Proteomes" id="UP000177583">
    <property type="component" value="Unassembled WGS sequence"/>
</dbReference>
<dbReference type="AlphaFoldDB" id="A0A1F6H2R6"/>
<sequence>MALALLLPSLAWGQDSPGSRWGYSVKNSNLPLVQETQFSAEQLKRQEALAKACKEELRGHNQREALDCLLKGLAELEKS</sequence>
<dbReference type="EMBL" id="MFNF01000001">
    <property type="protein sequence ID" value="OGH04626.1"/>
    <property type="molecule type" value="Genomic_DNA"/>
</dbReference>
<reference evidence="1 2" key="1">
    <citation type="journal article" date="2016" name="Nat. Commun.">
        <title>Thousands of microbial genomes shed light on interconnected biogeochemical processes in an aquifer system.</title>
        <authorList>
            <person name="Anantharaman K."/>
            <person name="Brown C.T."/>
            <person name="Hug L.A."/>
            <person name="Sharon I."/>
            <person name="Castelle C.J."/>
            <person name="Probst A.J."/>
            <person name="Thomas B.C."/>
            <person name="Singh A."/>
            <person name="Wilkins M.J."/>
            <person name="Karaoz U."/>
            <person name="Brodie E.L."/>
            <person name="Williams K.H."/>
            <person name="Hubbard S.S."/>
            <person name="Banfield J.F."/>
        </authorList>
    </citation>
    <scope>NUCLEOTIDE SEQUENCE [LARGE SCALE GENOMIC DNA]</scope>
</reference>